<keyword evidence="1" id="KW-0732">Signal</keyword>
<keyword evidence="3" id="KW-1185">Reference proteome</keyword>
<accession>A0ABT8VRG5</accession>
<evidence type="ECO:0000256" key="1">
    <source>
        <dbReference type="SAM" id="SignalP"/>
    </source>
</evidence>
<reference evidence="2" key="1">
    <citation type="submission" date="2023-07" db="EMBL/GenBank/DDBJ databases">
        <title>Wenyingzhuangia sp. chi5 genome sequencing and assembly.</title>
        <authorList>
            <person name="Park S."/>
        </authorList>
    </citation>
    <scope>NUCLEOTIDE SEQUENCE</scope>
    <source>
        <strain evidence="2">Chi5</strain>
    </source>
</reference>
<feature type="signal peptide" evidence="1">
    <location>
        <begin position="1"/>
        <end position="19"/>
    </location>
</feature>
<dbReference type="RefSeq" id="WP_302883798.1">
    <property type="nucleotide sequence ID" value="NZ_JAUMIT010000002.1"/>
</dbReference>
<comment type="caution">
    <text evidence="2">The sequence shown here is derived from an EMBL/GenBank/DDBJ whole genome shotgun (WGS) entry which is preliminary data.</text>
</comment>
<evidence type="ECO:0000313" key="2">
    <source>
        <dbReference type="EMBL" id="MDO3694553.1"/>
    </source>
</evidence>
<dbReference type="PROSITE" id="PS51257">
    <property type="entry name" value="PROKAR_LIPOPROTEIN"/>
    <property type="match status" value="1"/>
</dbReference>
<sequence>MKRVFALLVVIVMAVSCQSKDTTIALHKVGPITNTTSVKELPNLFKNDSIVSRLSEGDLGNMNDYIGDNDTYLVYQKGGKLLLSISPINPLDSVSKIKSVTVFSDEFKTKQSVGLGSTFNDLNVNHTIEKLEASFKLITVFVKDINATFTIDKEDVGIKVFTLGNIDKNQIPESSKFTSFTVWFDQE</sequence>
<organism evidence="2 3">
    <name type="scientific">Wenyingzhuangia gilva</name>
    <dbReference type="NCBI Taxonomy" id="3057677"/>
    <lineage>
        <taxon>Bacteria</taxon>
        <taxon>Pseudomonadati</taxon>
        <taxon>Bacteroidota</taxon>
        <taxon>Flavobacteriia</taxon>
        <taxon>Flavobacteriales</taxon>
        <taxon>Flavobacteriaceae</taxon>
        <taxon>Wenyingzhuangia</taxon>
    </lineage>
</organism>
<dbReference type="EMBL" id="JAUMIT010000002">
    <property type="protein sequence ID" value="MDO3694553.1"/>
    <property type="molecule type" value="Genomic_DNA"/>
</dbReference>
<evidence type="ECO:0000313" key="3">
    <source>
        <dbReference type="Proteomes" id="UP001168642"/>
    </source>
</evidence>
<proteinExistence type="predicted"/>
<evidence type="ECO:0008006" key="4">
    <source>
        <dbReference type="Google" id="ProtNLM"/>
    </source>
</evidence>
<name>A0ABT8VRG5_9FLAO</name>
<gene>
    <name evidence="2" type="ORF">QVZ41_06805</name>
</gene>
<feature type="chain" id="PRO_5046313426" description="Lipoprotein" evidence="1">
    <location>
        <begin position="20"/>
        <end position="187"/>
    </location>
</feature>
<protein>
    <recommendedName>
        <fullName evidence="4">Lipoprotein</fullName>
    </recommendedName>
</protein>
<dbReference type="Proteomes" id="UP001168642">
    <property type="component" value="Unassembled WGS sequence"/>
</dbReference>